<evidence type="ECO:0000256" key="5">
    <source>
        <dbReference type="ARBA" id="ARBA00022679"/>
    </source>
</evidence>
<dbReference type="GO" id="GO:0008360">
    <property type="term" value="P:regulation of cell shape"/>
    <property type="evidence" value="ECO:0007669"/>
    <property type="project" value="UniProtKB-KW"/>
</dbReference>
<feature type="binding site" evidence="18">
    <location>
        <position position="403"/>
    </location>
    <ligand>
        <name>acetyl-CoA</name>
        <dbReference type="ChEBI" id="CHEBI:57288"/>
    </ligand>
</feature>
<keyword evidence="13 18" id="KW-0012">Acyltransferase</keyword>
<evidence type="ECO:0000256" key="4">
    <source>
        <dbReference type="ARBA" id="ARBA00022490"/>
    </source>
</evidence>
<keyword evidence="6 18" id="KW-0548">Nucleotidyltransferase</keyword>
<dbReference type="GO" id="GO:0006048">
    <property type="term" value="P:UDP-N-acetylglucosamine biosynthetic process"/>
    <property type="evidence" value="ECO:0007669"/>
    <property type="project" value="UniProtKB-UniPathway"/>
</dbReference>
<dbReference type="Gene3D" id="2.160.10.10">
    <property type="entry name" value="Hexapeptide repeat proteins"/>
    <property type="match status" value="1"/>
</dbReference>
<keyword evidence="10 18" id="KW-0133">Cell shape</keyword>
<evidence type="ECO:0000256" key="6">
    <source>
        <dbReference type="ARBA" id="ARBA00022695"/>
    </source>
</evidence>
<feature type="region of interest" description="N-acetyltransferase" evidence="18">
    <location>
        <begin position="249"/>
        <end position="458"/>
    </location>
</feature>
<evidence type="ECO:0000256" key="11">
    <source>
        <dbReference type="ARBA" id="ARBA00022984"/>
    </source>
</evidence>
<comment type="subcellular location">
    <subcellularLocation>
        <location evidence="1 18">Cytoplasm</location>
    </subcellularLocation>
</comment>
<feature type="binding site" evidence="18">
    <location>
        <begin position="78"/>
        <end position="79"/>
    </location>
    <ligand>
        <name>UDP-N-acetyl-alpha-D-glucosamine</name>
        <dbReference type="ChEBI" id="CHEBI:57705"/>
    </ligand>
</feature>
<dbReference type="Pfam" id="PF12804">
    <property type="entry name" value="NTP_transf_3"/>
    <property type="match status" value="1"/>
</dbReference>
<dbReference type="EMBL" id="AYKF01000119">
    <property type="protein sequence ID" value="ROO25186.1"/>
    <property type="molecule type" value="Genomic_DNA"/>
</dbReference>
<feature type="binding site" evidence="18">
    <location>
        <position position="364"/>
    </location>
    <ligand>
        <name>UDP-N-acetyl-alpha-D-glucosamine</name>
        <dbReference type="ChEBI" id="CHEBI:57705"/>
    </ligand>
</feature>
<evidence type="ECO:0000313" key="21">
    <source>
        <dbReference type="EMBL" id="ROO25186.1"/>
    </source>
</evidence>
<feature type="binding site" evidence="18">
    <location>
        <position position="167"/>
    </location>
    <ligand>
        <name>UDP-N-acetyl-alpha-D-glucosamine</name>
        <dbReference type="ChEBI" id="CHEBI:57705"/>
    </ligand>
</feature>
<feature type="binding site" evidence="18">
    <location>
        <position position="378"/>
    </location>
    <ligand>
        <name>acetyl-CoA</name>
        <dbReference type="ChEBI" id="CHEBI:57288"/>
    </ligand>
</feature>
<dbReference type="InterPro" id="IPR038009">
    <property type="entry name" value="GlmU_C_LbH"/>
</dbReference>
<feature type="binding site" evidence="18">
    <location>
        <position position="331"/>
    </location>
    <ligand>
        <name>UDP-N-acetyl-alpha-D-glucosamine</name>
        <dbReference type="ChEBI" id="CHEBI:57705"/>
    </ligand>
</feature>
<evidence type="ECO:0000256" key="18">
    <source>
        <dbReference type="HAMAP-Rule" id="MF_01631"/>
    </source>
</evidence>
<reference evidence="21 22" key="1">
    <citation type="submission" date="2013-10" db="EMBL/GenBank/DDBJ databases">
        <title>Salinisphaera halophila YIM 95161 Genome Sequencing.</title>
        <authorList>
            <person name="Lai Q."/>
            <person name="Li C."/>
            <person name="Shao Z."/>
        </authorList>
    </citation>
    <scope>NUCLEOTIDE SEQUENCE [LARGE SCALE GENOMIC DNA]</scope>
    <source>
        <strain evidence="21 22">YIM 95161</strain>
    </source>
</reference>
<evidence type="ECO:0000256" key="9">
    <source>
        <dbReference type="ARBA" id="ARBA00022842"/>
    </source>
</evidence>
<keyword evidence="11 18" id="KW-0573">Peptidoglycan synthesis</keyword>
<name>A0A423PI75_9GAMM</name>
<feature type="binding site" evidence="18">
    <location>
        <position position="73"/>
    </location>
    <ligand>
        <name>UDP-N-acetyl-alpha-D-glucosamine</name>
        <dbReference type="ChEBI" id="CHEBI:57705"/>
    </ligand>
</feature>
<evidence type="ECO:0000256" key="16">
    <source>
        <dbReference type="ARBA" id="ARBA00048493"/>
    </source>
</evidence>
<dbReference type="AlphaFoldDB" id="A0A423PI75"/>
<feature type="binding site" evidence="18">
    <location>
        <position position="22"/>
    </location>
    <ligand>
        <name>UDP-N-acetyl-alpha-D-glucosamine</name>
        <dbReference type="ChEBI" id="CHEBI:57705"/>
    </ligand>
</feature>
<dbReference type="InterPro" id="IPR056729">
    <property type="entry name" value="GMPPB_C"/>
</dbReference>
<feature type="binding site" evidence="18">
    <location>
        <position position="225"/>
    </location>
    <ligand>
        <name>UDP-N-acetyl-alpha-D-glucosamine</name>
        <dbReference type="ChEBI" id="CHEBI:57705"/>
    </ligand>
</feature>
<evidence type="ECO:0000256" key="15">
    <source>
        <dbReference type="ARBA" id="ARBA00048247"/>
    </source>
</evidence>
<sequence>MSLHIVVLAAGKGKRMNSALPKVLQPLGDRPLLKHVVESAQALDPARIHVVYGHGAEQVQSALGYLDVDWDFQAQQLGTGHAVMQAIDAVPDDARVLVLYGDVPLIRPGTLSHLVETAGTDNLALLTVLLDDPAGYGRIKRDDDNRVVGIVEDKDASADERHIREVNTGLMCAQARHLRDWLSRLTNDNTQGEYYLTDCIAMAAADGVPVVAGQAGSVAETQGINDKRDLACAERMLQRRQADTLMAAGLTLRDPERFDLRGTLHAGRDTRIDIDAVIEGEVVLGDNVHIGPYCVLRNCTIGDHTQVLSHTVIEHAEIGARCQIGPFARLRPDTRLADRAKIGNFVETKKITLGQGSKVNHLSYVGDAEIGANVNVGAGVITCNYDGAHKHLTTIGDDAFIGSDVQLVAPVAVAAGATIGAGSTITKDAPAQQLTLSRARQVSLPGWQRPTKDSPEHE</sequence>
<feature type="region of interest" description="Pyrophosphorylase" evidence="18">
    <location>
        <begin position="1"/>
        <end position="227"/>
    </location>
</feature>
<dbReference type="PANTHER" id="PTHR43584:SF3">
    <property type="entry name" value="BIFUNCTIONAL PROTEIN GLMU"/>
    <property type="match status" value="1"/>
</dbReference>
<dbReference type="InterPro" id="IPR025877">
    <property type="entry name" value="MobA-like_NTP_Trfase"/>
</dbReference>
<comment type="similarity">
    <text evidence="2 18">In the C-terminal section; belongs to the transferase hexapeptide repeat family.</text>
</comment>
<feature type="binding site" evidence="18">
    <location>
        <position position="421"/>
    </location>
    <ligand>
        <name>acetyl-CoA</name>
        <dbReference type="ChEBI" id="CHEBI:57288"/>
    </ligand>
</feature>
<evidence type="ECO:0000256" key="1">
    <source>
        <dbReference type="ARBA" id="ARBA00004496"/>
    </source>
</evidence>
<dbReference type="GO" id="GO:0003977">
    <property type="term" value="F:UDP-N-acetylglucosamine diphosphorylase activity"/>
    <property type="evidence" value="ECO:0007669"/>
    <property type="project" value="UniProtKB-UniRule"/>
</dbReference>
<comment type="pathway">
    <text evidence="18">Nucleotide-sugar biosynthesis; UDP-N-acetyl-alpha-D-glucosamine biosynthesis; N-acetyl-alpha-D-glucosamine 1-phosphate from alpha-D-glucosamine 6-phosphate (route II): step 2/2.</text>
</comment>
<evidence type="ECO:0000256" key="10">
    <source>
        <dbReference type="ARBA" id="ARBA00022960"/>
    </source>
</evidence>
<dbReference type="UniPathway" id="UPA00113">
    <property type="reaction ID" value="UER00532"/>
</dbReference>
<dbReference type="PANTHER" id="PTHR43584">
    <property type="entry name" value="NUCLEOTIDYL TRANSFERASE"/>
    <property type="match status" value="1"/>
</dbReference>
<dbReference type="GO" id="GO:0009252">
    <property type="term" value="P:peptidoglycan biosynthetic process"/>
    <property type="evidence" value="ECO:0007669"/>
    <property type="project" value="UniProtKB-UniRule"/>
</dbReference>
<keyword evidence="5 18" id="KW-0808">Transferase</keyword>
<evidence type="ECO:0000256" key="8">
    <source>
        <dbReference type="ARBA" id="ARBA00022737"/>
    </source>
</evidence>
<dbReference type="InterPro" id="IPR001451">
    <property type="entry name" value="Hexapep"/>
</dbReference>
<evidence type="ECO:0000256" key="14">
    <source>
        <dbReference type="ARBA" id="ARBA00023316"/>
    </source>
</evidence>
<evidence type="ECO:0000256" key="12">
    <source>
        <dbReference type="ARBA" id="ARBA00023268"/>
    </source>
</evidence>
<dbReference type="Pfam" id="PF00132">
    <property type="entry name" value="Hexapep"/>
    <property type="match status" value="1"/>
</dbReference>
<feature type="binding site" evidence="18">
    <location>
        <position position="152"/>
    </location>
    <ligand>
        <name>UDP-N-acetyl-alpha-D-glucosamine</name>
        <dbReference type="ChEBI" id="CHEBI:57705"/>
    </ligand>
</feature>
<dbReference type="GO" id="GO:0000287">
    <property type="term" value="F:magnesium ion binding"/>
    <property type="evidence" value="ECO:0007669"/>
    <property type="project" value="UniProtKB-UniRule"/>
</dbReference>
<feature type="binding site" evidence="18">
    <location>
        <position position="225"/>
    </location>
    <ligand>
        <name>Mg(2+)</name>
        <dbReference type="ChEBI" id="CHEBI:18420"/>
    </ligand>
</feature>
<dbReference type="SUPFAM" id="SSF51161">
    <property type="entry name" value="Trimeric LpxA-like enzymes"/>
    <property type="match status" value="1"/>
</dbReference>
<dbReference type="CDD" id="cd03353">
    <property type="entry name" value="LbH_GlmU_C"/>
    <property type="match status" value="1"/>
</dbReference>
<feature type="binding site" evidence="18">
    <location>
        <position position="349"/>
    </location>
    <ligand>
        <name>UDP-N-acetyl-alpha-D-glucosamine</name>
        <dbReference type="ChEBI" id="CHEBI:57705"/>
    </ligand>
</feature>
<feature type="binding site" evidence="18">
    <location>
        <begin position="384"/>
        <end position="385"/>
    </location>
    <ligand>
        <name>acetyl-CoA</name>
        <dbReference type="ChEBI" id="CHEBI:57288"/>
    </ligand>
</feature>
<evidence type="ECO:0000256" key="2">
    <source>
        <dbReference type="ARBA" id="ARBA00007707"/>
    </source>
</evidence>
<evidence type="ECO:0000256" key="3">
    <source>
        <dbReference type="ARBA" id="ARBA00007947"/>
    </source>
</evidence>
<dbReference type="InterPro" id="IPR050065">
    <property type="entry name" value="GlmU-like"/>
</dbReference>
<dbReference type="SUPFAM" id="SSF53448">
    <property type="entry name" value="Nucleotide-diphospho-sugar transferases"/>
    <property type="match status" value="1"/>
</dbReference>
<dbReference type="HAMAP" id="MF_01631">
    <property type="entry name" value="GlmU"/>
    <property type="match status" value="1"/>
</dbReference>
<dbReference type="EC" id="2.3.1.157" evidence="18"/>
<gene>
    <name evidence="18" type="primary">glmU</name>
    <name evidence="21" type="ORF">SAHL_14780</name>
</gene>
<dbReference type="RefSeq" id="WP_123592174.1">
    <property type="nucleotide sequence ID" value="NZ_AYKF01000119.1"/>
</dbReference>
<dbReference type="UniPathway" id="UPA00973"/>
<keyword evidence="8 18" id="KW-0677">Repeat</keyword>
<organism evidence="21 22">
    <name type="scientific">Salinisphaera orenii YIM 95161</name>
    <dbReference type="NCBI Taxonomy" id="1051139"/>
    <lineage>
        <taxon>Bacteria</taxon>
        <taxon>Pseudomonadati</taxon>
        <taxon>Pseudomonadota</taxon>
        <taxon>Gammaproteobacteria</taxon>
        <taxon>Salinisphaerales</taxon>
        <taxon>Salinisphaeraceae</taxon>
        <taxon>Salinisphaera</taxon>
    </lineage>
</organism>
<feature type="region of interest" description="Linker" evidence="18">
    <location>
        <begin position="228"/>
        <end position="248"/>
    </location>
</feature>
<comment type="pathway">
    <text evidence="18">Nucleotide-sugar biosynthesis; UDP-N-acetyl-alpha-D-glucosamine biosynthesis; UDP-N-acetyl-alpha-D-glucosamine from N-acetyl-alpha-D-glucosamine 1-phosphate: step 1/1.</text>
</comment>
<feature type="active site" description="Proton acceptor" evidence="18">
    <location>
        <position position="361"/>
    </location>
</feature>
<evidence type="ECO:0000259" key="19">
    <source>
        <dbReference type="Pfam" id="PF12804"/>
    </source>
</evidence>
<dbReference type="GO" id="GO:0071555">
    <property type="term" value="P:cell wall organization"/>
    <property type="evidence" value="ECO:0007669"/>
    <property type="project" value="UniProtKB-KW"/>
</dbReference>
<keyword evidence="4 18" id="KW-0963">Cytoplasm</keyword>
<dbReference type="GO" id="GO:0005737">
    <property type="term" value="C:cytoplasm"/>
    <property type="evidence" value="ECO:0007669"/>
    <property type="project" value="UniProtKB-SubCell"/>
</dbReference>
<comment type="cofactor">
    <cofactor evidence="18">
        <name>Mg(2+)</name>
        <dbReference type="ChEBI" id="CHEBI:18420"/>
    </cofactor>
    <text evidence="18">Binds 1 Mg(2+) ion per subunit.</text>
</comment>
<dbReference type="NCBIfam" id="TIGR01173">
    <property type="entry name" value="glmU"/>
    <property type="match status" value="1"/>
</dbReference>
<dbReference type="CDD" id="cd02540">
    <property type="entry name" value="GT2_GlmU_N_bac"/>
    <property type="match status" value="1"/>
</dbReference>
<feature type="domain" description="MobA-like NTP transferase" evidence="19">
    <location>
        <begin position="6"/>
        <end position="121"/>
    </location>
</feature>
<comment type="catalytic activity">
    <reaction evidence="15 18">
        <text>alpha-D-glucosamine 1-phosphate + acetyl-CoA = N-acetyl-alpha-D-glucosamine 1-phosphate + CoA + H(+)</text>
        <dbReference type="Rhea" id="RHEA:13725"/>
        <dbReference type="ChEBI" id="CHEBI:15378"/>
        <dbReference type="ChEBI" id="CHEBI:57287"/>
        <dbReference type="ChEBI" id="CHEBI:57288"/>
        <dbReference type="ChEBI" id="CHEBI:57776"/>
        <dbReference type="ChEBI" id="CHEBI:58516"/>
        <dbReference type="EC" id="2.3.1.157"/>
    </reaction>
</comment>
<dbReference type="GO" id="GO:0000902">
    <property type="term" value="P:cell morphogenesis"/>
    <property type="evidence" value="ECO:0007669"/>
    <property type="project" value="UniProtKB-UniRule"/>
</dbReference>
<proteinExistence type="inferred from homology"/>
<dbReference type="EC" id="2.7.7.23" evidence="18"/>
<dbReference type="Pfam" id="PF25087">
    <property type="entry name" value="GMPPB_C"/>
    <property type="match status" value="1"/>
</dbReference>
<comment type="catalytic activity">
    <reaction evidence="16 18">
        <text>N-acetyl-alpha-D-glucosamine 1-phosphate + UTP + H(+) = UDP-N-acetyl-alpha-D-glucosamine + diphosphate</text>
        <dbReference type="Rhea" id="RHEA:13509"/>
        <dbReference type="ChEBI" id="CHEBI:15378"/>
        <dbReference type="ChEBI" id="CHEBI:33019"/>
        <dbReference type="ChEBI" id="CHEBI:46398"/>
        <dbReference type="ChEBI" id="CHEBI:57705"/>
        <dbReference type="ChEBI" id="CHEBI:57776"/>
        <dbReference type="EC" id="2.7.7.23"/>
    </reaction>
</comment>
<evidence type="ECO:0000256" key="13">
    <source>
        <dbReference type="ARBA" id="ARBA00023315"/>
    </source>
</evidence>
<dbReference type="InterPro" id="IPR005882">
    <property type="entry name" value="Bifunctional_GlmU"/>
</dbReference>
<accession>A0A423PI75</accession>
<comment type="subunit">
    <text evidence="18">Homotrimer.</text>
</comment>
<feature type="binding site" evidence="18">
    <location>
        <position position="102"/>
    </location>
    <ligand>
        <name>Mg(2+)</name>
        <dbReference type="ChEBI" id="CHEBI:18420"/>
    </ligand>
</feature>
<feature type="binding site" evidence="18">
    <location>
        <begin position="8"/>
        <end position="11"/>
    </location>
    <ligand>
        <name>UDP-N-acetyl-alpha-D-glucosamine</name>
        <dbReference type="ChEBI" id="CHEBI:57705"/>
    </ligand>
</feature>
<dbReference type="InterPro" id="IPR011004">
    <property type="entry name" value="Trimer_LpxA-like_sf"/>
</dbReference>
<dbReference type="Gene3D" id="3.90.550.10">
    <property type="entry name" value="Spore Coat Polysaccharide Biosynthesis Protein SpsA, Chain A"/>
    <property type="match status" value="1"/>
</dbReference>
<dbReference type="GO" id="GO:0016020">
    <property type="term" value="C:membrane"/>
    <property type="evidence" value="ECO:0007669"/>
    <property type="project" value="GOC"/>
</dbReference>
<evidence type="ECO:0000256" key="17">
    <source>
        <dbReference type="ARBA" id="ARBA00049628"/>
    </source>
</evidence>
<dbReference type="GO" id="GO:0019134">
    <property type="term" value="F:glucosamine-1-phosphate N-acetyltransferase activity"/>
    <property type="evidence" value="ECO:0007669"/>
    <property type="project" value="UniProtKB-UniRule"/>
</dbReference>
<keyword evidence="12 18" id="KW-0511">Multifunctional enzyme</keyword>
<feature type="binding site" evidence="18">
    <location>
        <begin position="100"/>
        <end position="102"/>
    </location>
    <ligand>
        <name>UDP-N-acetyl-alpha-D-glucosamine</name>
        <dbReference type="ChEBI" id="CHEBI:57705"/>
    </ligand>
</feature>
<evidence type="ECO:0000259" key="20">
    <source>
        <dbReference type="Pfam" id="PF25087"/>
    </source>
</evidence>
<feature type="binding site" evidence="18">
    <location>
        <position position="438"/>
    </location>
    <ligand>
        <name>acetyl-CoA</name>
        <dbReference type="ChEBI" id="CHEBI:57288"/>
    </ligand>
</feature>
<keyword evidence="9 18" id="KW-0460">Magnesium</keyword>
<dbReference type="Proteomes" id="UP000285123">
    <property type="component" value="Unassembled WGS sequence"/>
</dbReference>
<keyword evidence="7 18" id="KW-0479">Metal-binding</keyword>
<protein>
    <recommendedName>
        <fullName evidence="18">Bifunctional protein GlmU</fullName>
    </recommendedName>
    <domain>
        <recommendedName>
            <fullName evidence="18">UDP-N-acetylglucosamine pyrophosphorylase</fullName>
            <ecNumber evidence="18">2.7.7.23</ecNumber>
        </recommendedName>
        <alternativeName>
            <fullName evidence="18">N-acetylglucosamine-1-phosphate uridyltransferase</fullName>
        </alternativeName>
    </domain>
    <domain>
        <recommendedName>
            <fullName evidence="18">Glucosamine-1-phosphate N-acetyltransferase</fullName>
            <ecNumber evidence="18">2.3.1.157</ecNumber>
        </recommendedName>
    </domain>
</protein>
<dbReference type="OrthoDB" id="9775031at2"/>
<feature type="domain" description="Mannose-1-phosphate guanyltransferase C-terminal" evidence="20">
    <location>
        <begin position="267"/>
        <end position="341"/>
    </location>
</feature>
<dbReference type="GO" id="GO:0009245">
    <property type="term" value="P:lipid A biosynthetic process"/>
    <property type="evidence" value="ECO:0007669"/>
    <property type="project" value="UniProtKB-UniRule"/>
</dbReference>
<comment type="caution">
    <text evidence="21">The sequence shown here is derived from an EMBL/GenBank/DDBJ whole genome shotgun (WGS) entry which is preliminary data.</text>
</comment>
<comment type="pathway">
    <text evidence="18">Bacterial outer membrane biogenesis; LPS lipid A biosynthesis.</text>
</comment>
<evidence type="ECO:0000256" key="7">
    <source>
        <dbReference type="ARBA" id="ARBA00022723"/>
    </source>
</evidence>
<dbReference type="InterPro" id="IPR029044">
    <property type="entry name" value="Nucleotide-diphossugar_trans"/>
</dbReference>
<comment type="function">
    <text evidence="17 18">Catalyzes the last two sequential reactions in the de novo biosynthetic pathway for UDP-N-acetylglucosamine (UDP-GlcNAc). The C-terminal domain catalyzes the transfer of acetyl group from acetyl coenzyme A to glucosamine-1-phosphate (GlcN-1-P) to produce N-acetylglucosamine-1-phosphate (GlcNAc-1-P), which is converted into UDP-GlcNAc by the transfer of uridine 5-monophosphate (from uridine 5-triphosphate), a reaction catalyzed by the N-terminal domain.</text>
</comment>
<keyword evidence="14 18" id="KW-0961">Cell wall biogenesis/degradation</keyword>
<feature type="binding site" evidence="18">
    <location>
        <position position="137"/>
    </location>
    <ligand>
        <name>UDP-N-acetyl-alpha-D-glucosamine</name>
        <dbReference type="ChEBI" id="CHEBI:57705"/>
    </ligand>
</feature>
<comment type="similarity">
    <text evidence="3 18">In the N-terminal section; belongs to the N-acetylglucosamine-1-phosphate uridyltransferase family.</text>
</comment>
<evidence type="ECO:0000313" key="22">
    <source>
        <dbReference type="Proteomes" id="UP000285123"/>
    </source>
</evidence>
<feature type="binding site" evidence="18">
    <location>
        <position position="375"/>
    </location>
    <ligand>
        <name>UDP-N-acetyl-alpha-D-glucosamine</name>
        <dbReference type="ChEBI" id="CHEBI:57705"/>
    </ligand>
</feature>